<evidence type="ECO:0000256" key="4">
    <source>
        <dbReference type="ARBA" id="ARBA00023306"/>
    </source>
</evidence>
<dbReference type="InterPro" id="IPR020823">
    <property type="entry name" value="Cell_div_FtsA"/>
</dbReference>
<keyword evidence="3 5" id="KW-0472">Membrane</keyword>
<dbReference type="EMBL" id="UAWL01000006">
    <property type="protein sequence ID" value="SQB99232.1"/>
    <property type="molecule type" value="Genomic_DNA"/>
</dbReference>
<evidence type="ECO:0000259" key="7">
    <source>
        <dbReference type="SMART" id="SM00842"/>
    </source>
</evidence>
<protein>
    <recommendedName>
        <fullName evidence="5 6">Cell division protein FtsA</fullName>
    </recommendedName>
</protein>
<proteinExistence type="inferred from homology"/>
<dbReference type="GO" id="GO:0043093">
    <property type="term" value="P:FtsZ-dependent cytokinesis"/>
    <property type="evidence" value="ECO:0007669"/>
    <property type="project" value="UniProtKB-UniRule"/>
</dbReference>
<gene>
    <name evidence="5 8" type="primary">ftsA</name>
    <name evidence="8" type="ORF">NCTC13102_01646</name>
</gene>
<comment type="similarity">
    <text evidence="5 6">Belongs to the FtsA/MreB family.</text>
</comment>
<dbReference type="Proteomes" id="UP000250166">
    <property type="component" value="Unassembled WGS sequence"/>
</dbReference>
<evidence type="ECO:0000256" key="1">
    <source>
        <dbReference type="ARBA" id="ARBA00022475"/>
    </source>
</evidence>
<comment type="subunit">
    <text evidence="5">Self-interacts. Interacts with FtsZ.</text>
</comment>
<dbReference type="InterPro" id="IPR003494">
    <property type="entry name" value="SHS2_FtsA"/>
</dbReference>
<dbReference type="HAMAP" id="MF_02033">
    <property type="entry name" value="FtsA"/>
    <property type="match status" value="1"/>
</dbReference>
<dbReference type="SMART" id="SM00842">
    <property type="entry name" value="FtsA"/>
    <property type="match status" value="1"/>
</dbReference>
<dbReference type="Gene3D" id="3.30.1490.110">
    <property type="match status" value="1"/>
</dbReference>
<sequence>MTQTILGIDIGSSKICSVIANVRDGVPHIIGMGKQRSQGVKKGLIVNIDLASRAIKAAIDDAKRTAGVESITKAIVSVSGAYTKSLNSSGVYNIIENEIGIKEIGKAIENAVYNASIPQEFDVIHVLPYKFKLDDQDCIEDPMGMTGRRLEVFVHIVTAQHSSLENLRKTIHLAGIEIENIVLSSYAASISVLSDDEKELGVACIDIGGSTCELMIHDGNAMRYNSFLGVGSHHITNDLAMALNTKIPAAEEVKINYGNLNVNQPSEQRIEVPSVGVDDGTHFVMLNVAQDVIRLRVIETLSILAKYLEQSGLKDRLGAGIVLTGGMMNMEGIRELAKALFLQMPTRVSKPVEMPGLFDELRDPSYAAVLGLVWYGAGKYTNYERDSNKHIRYKEAKNLNEIPRDFQNLNRDFKNIMDTDLSNLKEDLSKNKQNTTIIADQKNKGSLFAKTGKAIKDFADKIF</sequence>
<dbReference type="Pfam" id="PF02491">
    <property type="entry name" value="SHS2_FTSA"/>
    <property type="match status" value="1"/>
</dbReference>
<organism evidence="8 9">
    <name type="scientific">Helicobacter fennelliae</name>
    <dbReference type="NCBI Taxonomy" id="215"/>
    <lineage>
        <taxon>Bacteria</taxon>
        <taxon>Pseudomonadati</taxon>
        <taxon>Campylobacterota</taxon>
        <taxon>Epsilonproteobacteria</taxon>
        <taxon>Campylobacterales</taxon>
        <taxon>Helicobacteraceae</taxon>
        <taxon>Helicobacter</taxon>
    </lineage>
</organism>
<dbReference type="Gene3D" id="3.30.420.40">
    <property type="match status" value="2"/>
</dbReference>
<dbReference type="GO" id="GO:0009898">
    <property type="term" value="C:cytoplasmic side of plasma membrane"/>
    <property type="evidence" value="ECO:0007669"/>
    <property type="project" value="UniProtKB-UniRule"/>
</dbReference>
<comment type="function">
    <text evidence="5 6">Cell division protein that is involved in the assembly of the Z ring. May serve as a membrane anchor for the Z ring.</text>
</comment>
<keyword evidence="1 5" id="KW-1003">Cell membrane</keyword>
<evidence type="ECO:0000256" key="3">
    <source>
        <dbReference type="ARBA" id="ARBA00023136"/>
    </source>
</evidence>
<dbReference type="PANTHER" id="PTHR32432">
    <property type="entry name" value="CELL DIVISION PROTEIN FTSA-RELATED"/>
    <property type="match status" value="1"/>
</dbReference>
<evidence type="ECO:0000313" key="8">
    <source>
        <dbReference type="EMBL" id="SQB99232.1"/>
    </source>
</evidence>
<name>A0A2X3B612_9HELI</name>
<evidence type="ECO:0000256" key="5">
    <source>
        <dbReference type="HAMAP-Rule" id="MF_02033"/>
    </source>
</evidence>
<dbReference type="InterPro" id="IPR043129">
    <property type="entry name" value="ATPase_NBD"/>
</dbReference>
<dbReference type="Pfam" id="PF14450">
    <property type="entry name" value="FtsA"/>
    <property type="match status" value="1"/>
</dbReference>
<accession>A0A2X3B612</accession>
<dbReference type="RefSeq" id="WP_023948665.1">
    <property type="nucleotide sequence ID" value="NZ_JAERIV010000002.1"/>
</dbReference>
<evidence type="ECO:0000256" key="2">
    <source>
        <dbReference type="ARBA" id="ARBA00022618"/>
    </source>
</evidence>
<feature type="domain" description="SHS2" evidence="7">
    <location>
        <begin position="5"/>
        <end position="192"/>
    </location>
</feature>
<dbReference type="NCBIfam" id="TIGR01174">
    <property type="entry name" value="ftsA"/>
    <property type="match status" value="1"/>
</dbReference>
<keyword evidence="2 5" id="KW-0132">Cell division</keyword>
<dbReference type="AlphaFoldDB" id="A0A2X3B612"/>
<dbReference type="PANTHER" id="PTHR32432:SF4">
    <property type="entry name" value="CELL DIVISION PROTEIN FTSA"/>
    <property type="match status" value="1"/>
</dbReference>
<keyword evidence="4 5" id="KW-0131">Cell cycle</keyword>
<evidence type="ECO:0000313" key="9">
    <source>
        <dbReference type="Proteomes" id="UP000250166"/>
    </source>
</evidence>
<dbReference type="SUPFAM" id="SSF53067">
    <property type="entry name" value="Actin-like ATPase domain"/>
    <property type="match status" value="2"/>
</dbReference>
<dbReference type="PIRSF" id="PIRSF003101">
    <property type="entry name" value="FtsA"/>
    <property type="match status" value="1"/>
</dbReference>
<evidence type="ECO:0000256" key="6">
    <source>
        <dbReference type="PIRNR" id="PIRNR003101"/>
    </source>
</evidence>
<dbReference type="CDD" id="cd24048">
    <property type="entry name" value="ASKHA_NBD_FtsA"/>
    <property type="match status" value="1"/>
</dbReference>
<comment type="subcellular location">
    <subcellularLocation>
        <location evidence="5">Cell membrane</location>
        <topology evidence="5">Peripheral membrane protein</topology>
        <orientation evidence="5">Cytoplasmic side</orientation>
    </subcellularLocation>
    <text evidence="5">Localizes to the Z ring in an FtsZ-dependent manner. Targeted to the membrane through a conserved C-terminal amphipathic helix.</text>
</comment>
<dbReference type="GO" id="GO:0032153">
    <property type="term" value="C:cell division site"/>
    <property type="evidence" value="ECO:0007669"/>
    <property type="project" value="UniProtKB-UniRule"/>
</dbReference>
<dbReference type="InterPro" id="IPR050696">
    <property type="entry name" value="FtsA/MreB"/>
</dbReference>
<reference evidence="8 9" key="1">
    <citation type="submission" date="2018-06" db="EMBL/GenBank/DDBJ databases">
        <authorList>
            <consortium name="Pathogen Informatics"/>
            <person name="Doyle S."/>
        </authorList>
    </citation>
    <scope>NUCLEOTIDE SEQUENCE [LARGE SCALE GENOMIC DNA]</scope>
    <source>
        <strain evidence="8 9">NCTC13102</strain>
    </source>
</reference>